<accession>A0ABV7YIG0</accession>
<evidence type="ECO:0000256" key="1">
    <source>
        <dbReference type="SAM" id="MobiDB-lite"/>
    </source>
</evidence>
<comment type="caution">
    <text evidence="2">The sequence shown here is derived from an EMBL/GenBank/DDBJ whole genome shotgun (WGS) entry which is preliminary data.</text>
</comment>
<gene>
    <name evidence="2" type="ORF">ACFOUW_27795</name>
</gene>
<organism evidence="2 3">
    <name type="scientific">Tenggerimyces flavus</name>
    <dbReference type="NCBI Taxonomy" id="1708749"/>
    <lineage>
        <taxon>Bacteria</taxon>
        <taxon>Bacillati</taxon>
        <taxon>Actinomycetota</taxon>
        <taxon>Actinomycetes</taxon>
        <taxon>Propionibacteriales</taxon>
        <taxon>Nocardioidaceae</taxon>
        <taxon>Tenggerimyces</taxon>
    </lineage>
</organism>
<dbReference type="Proteomes" id="UP001595699">
    <property type="component" value="Unassembled WGS sequence"/>
</dbReference>
<evidence type="ECO:0000313" key="3">
    <source>
        <dbReference type="Proteomes" id="UP001595699"/>
    </source>
</evidence>
<proteinExistence type="predicted"/>
<sequence>MFSRLRQRVFAGAPKKRGGQPPHPSEGGDFGGVREPRRPKRGPSGAAAERDEPRDQFLELTSIPH</sequence>
<name>A0ABV7YIG0_9ACTN</name>
<feature type="compositionally biased region" description="Basic and acidic residues" evidence="1">
    <location>
        <begin position="48"/>
        <end position="57"/>
    </location>
</feature>
<reference evidence="3" key="1">
    <citation type="journal article" date="2019" name="Int. J. Syst. Evol. Microbiol.">
        <title>The Global Catalogue of Microorganisms (GCM) 10K type strain sequencing project: providing services to taxonomists for standard genome sequencing and annotation.</title>
        <authorList>
            <consortium name="The Broad Institute Genomics Platform"/>
            <consortium name="The Broad Institute Genome Sequencing Center for Infectious Disease"/>
            <person name="Wu L."/>
            <person name="Ma J."/>
        </authorList>
    </citation>
    <scope>NUCLEOTIDE SEQUENCE [LARGE SCALE GENOMIC DNA]</scope>
    <source>
        <strain evidence="3">CGMCC 4.7241</strain>
    </source>
</reference>
<dbReference type="RefSeq" id="WP_205119021.1">
    <property type="nucleotide sequence ID" value="NZ_JAFBCM010000001.1"/>
</dbReference>
<dbReference type="EMBL" id="JBHRZH010000031">
    <property type="protein sequence ID" value="MFC3764673.1"/>
    <property type="molecule type" value="Genomic_DNA"/>
</dbReference>
<feature type="region of interest" description="Disordered" evidence="1">
    <location>
        <begin position="1"/>
        <end position="65"/>
    </location>
</feature>
<protein>
    <submittedName>
        <fullName evidence="2">Uncharacterized protein</fullName>
    </submittedName>
</protein>
<evidence type="ECO:0000313" key="2">
    <source>
        <dbReference type="EMBL" id="MFC3764673.1"/>
    </source>
</evidence>
<keyword evidence="3" id="KW-1185">Reference proteome</keyword>